<dbReference type="EMBL" id="JH603169">
    <property type="protein sequence ID" value="EIC22505.1"/>
    <property type="molecule type" value="Genomic_DNA"/>
</dbReference>
<dbReference type="RefSeq" id="WP_009149403.1">
    <property type="nucleotide sequence ID" value="NZ_CP121471.1"/>
</dbReference>
<dbReference type="SUPFAM" id="SSF53800">
    <property type="entry name" value="Chelatase"/>
    <property type="match status" value="1"/>
</dbReference>
<accession>H8Z1F6</accession>
<evidence type="ECO:0008006" key="3">
    <source>
        <dbReference type="Google" id="ProtNLM"/>
    </source>
</evidence>
<dbReference type="Proteomes" id="UP000002964">
    <property type="component" value="Unassembled WGS sequence"/>
</dbReference>
<dbReference type="Gene3D" id="3.40.50.1400">
    <property type="match status" value="2"/>
</dbReference>
<reference evidence="1 2" key="2">
    <citation type="submission" date="2011-11" db="EMBL/GenBank/DDBJ databases">
        <authorList>
            <consortium name="US DOE Joint Genome Institute"/>
            <person name="Lucas S."/>
            <person name="Han J."/>
            <person name="Lapidus A."/>
            <person name="Cheng J.-F."/>
            <person name="Goodwin L."/>
            <person name="Pitluck S."/>
            <person name="Peters L."/>
            <person name="Ovchinnikova G."/>
            <person name="Zhang X."/>
            <person name="Detter J.C."/>
            <person name="Han C."/>
            <person name="Tapia R."/>
            <person name="Land M."/>
            <person name="Hauser L."/>
            <person name="Kyrpides N."/>
            <person name="Ivanova N."/>
            <person name="Pagani I."/>
            <person name="Vogl K."/>
            <person name="Liu Z."/>
            <person name="Overmann J."/>
            <person name="Frigaard N.-U."/>
            <person name="Bryant D."/>
            <person name="Woyke T."/>
        </authorList>
    </citation>
    <scope>NUCLEOTIDE SEQUENCE [LARGE SCALE GENOMIC DNA]</scope>
    <source>
        <strain evidence="1 2">970</strain>
    </source>
</reference>
<name>H8Z1F6_9GAMM</name>
<evidence type="ECO:0000313" key="1">
    <source>
        <dbReference type="EMBL" id="EIC22505.1"/>
    </source>
</evidence>
<reference evidence="2" key="1">
    <citation type="submission" date="2011-06" db="EMBL/GenBank/DDBJ databases">
        <authorList>
            <consortium name="US DOE Joint Genome Institute (JGI-PGF)"/>
            <person name="Lucas S."/>
            <person name="Han J."/>
            <person name="Lapidus A."/>
            <person name="Cheng J.-F."/>
            <person name="Goodwin L."/>
            <person name="Pitluck S."/>
            <person name="Peters L."/>
            <person name="Land M.L."/>
            <person name="Hauser L."/>
            <person name="Vogl K."/>
            <person name="Liu Z."/>
            <person name="Overmann J."/>
            <person name="Frigaard N.-U."/>
            <person name="Bryant D.A."/>
            <person name="Woyke T.J."/>
        </authorList>
    </citation>
    <scope>NUCLEOTIDE SEQUENCE [LARGE SCALE GENOMIC DNA]</scope>
    <source>
        <strain evidence="2">970</strain>
    </source>
</reference>
<keyword evidence="2" id="KW-1185">Reference proteome</keyword>
<dbReference type="HOGENOM" id="CLU_081566_0_0_6"/>
<protein>
    <recommendedName>
        <fullName evidence="3">Cobalamin biosynthesis protein CbiX</fullName>
    </recommendedName>
</protein>
<sequence length="287" mass="31010">MTQILLVDNGSKRPHATISLRALAARLQERCGQRVMPVSLLHSDSVPPAALHGHPAITLVPHLRAQLEVGHRDFLVVPLFFGQSRALSRFIPDTITALSAEFGAFTLSTADPLCPLPQGEPRLVSILEDNLTWCRRWAERPPQQVFLVDHGSPAPEVTAVRNWLAGPLGERISDWAGLTEAAMERRSGSEYDFNGPLLADALDAYASAHPQASVAVAMQFLAAGRHAGPDGDVVAICRDIEQRHQGFSICLSPLMGGHSLLVDILHDRLCGANQDALSVLGRTVATK</sequence>
<gene>
    <name evidence="1" type="ORF">Thi970DRAFT_02772</name>
</gene>
<dbReference type="eggNOG" id="COG2138">
    <property type="taxonomic scope" value="Bacteria"/>
</dbReference>
<organism evidence="1 2">
    <name type="scientific">Thiorhodovibrio frisius</name>
    <dbReference type="NCBI Taxonomy" id="631362"/>
    <lineage>
        <taxon>Bacteria</taxon>
        <taxon>Pseudomonadati</taxon>
        <taxon>Pseudomonadota</taxon>
        <taxon>Gammaproteobacteria</taxon>
        <taxon>Chromatiales</taxon>
        <taxon>Chromatiaceae</taxon>
        <taxon>Thiorhodovibrio</taxon>
    </lineage>
</organism>
<proteinExistence type="predicted"/>
<dbReference type="AlphaFoldDB" id="H8Z1F6"/>
<evidence type="ECO:0000313" key="2">
    <source>
        <dbReference type="Proteomes" id="UP000002964"/>
    </source>
</evidence>
<dbReference type="STRING" id="631362.Thi970DRAFT_02772"/>
<dbReference type="OrthoDB" id="6146280at2"/>